<feature type="non-terminal residue" evidence="1">
    <location>
        <position position="100"/>
    </location>
</feature>
<gene>
    <name evidence="1" type="ORF">ElyMa_003008400</name>
</gene>
<comment type="caution">
    <text evidence="1">The sequence shown here is derived from an EMBL/GenBank/DDBJ whole genome shotgun (WGS) entry which is preliminary data.</text>
</comment>
<evidence type="ECO:0000313" key="1">
    <source>
        <dbReference type="EMBL" id="GFS08149.1"/>
    </source>
</evidence>
<dbReference type="AlphaFoldDB" id="A0AAV4ICK4"/>
<accession>A0AAV4ICK4</accession>
<organism evidence="1 2">
    <name type="scientific">Elysia marginata</name>
    <dbReference type="NCBI Taxonomy" id="1093978"/>
    <lineage>
        <taxon>Eukaryota</taxon>
        <taxon>Metazoa</taxon>
        <taxon>Spiralia</taxon>
        <taxon>Lophotrochozoa</taxon>
        <taxon>Mollusca</taxon>
        <taxon>Gastropoda</taxon>
        <taxon>Heterobranchia</taxon>
        <taxon>Euthyneura</taxon>
        <taxon>Panpulmonata</taxon>
        <taxon>Sacoglossa</taxon>
        <taxon>Placobranchoidea</taxon>
        <taxon>Plakobranchidae</taxon>
        <taxon>Elysia</taxon>
    </lineage>
</organism>
<proteinExistence type="predicted"/>
<dbReference type="Proteomes" id="UP000762676">
    <property type="component" value="Unassembled WGS sequence"/>
</dbReference>
<name>A0AAV4ICK4_9GAST</name>
<protein>
    <submittedName>
        <fullName evidence="1">Uncharacterized protein</fullName>
    </submittedName>
</protein>
<dbReference type="EMBL" id="BMAT01006190">
    <property type="protein sequence ID" value="GFS08149.1"/>
    <property type="molecule type" value="Genomic_DNA"/>
</dbReference>
<reference evidence="1 2" key="1">
    <citation type="journal article" date="2021" name="Elife">
        <title>Chloroplast acquisition without the gene transfer in kleptoplastic sea slugs, Plakobranchus ocellatus.</title>
        <authorList>
            <person name="Maeda T."/>
            <person name="Takahashi S."/>
            <person name="Yoshida T."/>
            <person name="Shimamura S."/>
            <person name="Takaki Y."/>
            <person name="Nagai Y."/>
            <person name="Toyoda A."/>
            <person name="Suzuki Y."/>
            <person name="Arimoto A."/>
            <person name="Ishii H."/>
            <person name="Satoh N."/>
            <person name="Nishiyama T."/>
            <person name="Hasebe M."/>
            <person name="Maruyama T."/>
            <person name="Minagawa J."/>
            <person name="Obokata J."/>
            <person name="Shigenobu S."/>
        </authorList>
    </citation>
    <scope>NUCLEOTIDE SEQUENCE [LARGE SCALE GENOMIC DNA]</scope>
</reference>
<keyword evidence="2" id="KW-1185">Reference proteome</keyword>
<sequence>MDVLHIDVSVEISSQVFRLSSLNKTRTLEMFASRHAVKGRPGRGECPQIREWSRRDLTSPSRTGPAPRVIIRDRPGSYCSSISNCPTAILNLQSTDVKIN</sequence>
<evidence type="ECO:0000313" key="2">
    <source>
        <dbReference type="Proteomes" id="UP000762676"/>
    </source>
</evidence>